<protein>
    <submittedName>
        <fullName evidence="1">NAD(P)/FAD-dependent oxidoreductase</fullName>
        <ecNumber evidence="1">1.-.-.-</ecNumber>
    </submittedName>
</protein>
<name>A0ACC7LLL3_9FLAO</name>
<dbReference type="Proteomes" id="UP001595191">
    <property type="component" value="Unassembled WGS sequence"/>
</dbReference>
<accession>A0ACC7LLL3</accession>
<reference evidence="1" key="1">
    <citation type="submission" date="2024-09" db="EMBL/GenBank/DDBJ databases">
        <authorList>
            <person name="Liu J."/>
        </authorList>
    </citation>
    <scope>NUCLEOTIDE SEQUENCE</scope>
    <source>
        <strain evidence="1">NBU2967</strain>
    </source>
</reference>
<organism evidence="1 2">
    <name type="scientific">Meishania litoralis</name>
    <dbReference type="NCBI Taxonomy" id="3434685"/>
    <lineage>
        <taxon>Bacteria</taxon>
        <taxon>Pseudomonadati</taxon>
        <taxon>Bacteroidota</taxon>
        <taxon>Flavobacteriia</taxon>
        <taxon>Flavobacteriales</taxon>
        <taxon>Flavobacteriaceae</taxon>
        <taxon>Meishania</taxon>
    </lineage>
</organism>
<proteinExistence type="predicted"/>
<gene>
    <name evidence="1" type="ORF">ACEZ3G_10595</name>
</gene>
<keyword evidence="1" id="KW-0560">Oxidoreductase</keyword>
<evidence type="ECO:0000313" key="1">
    <source>
        <dbReference type="EMBL" id="MFH6603925.1"/>
    </source>
</evidence>
<dbReference type="EC" id="1.-.-.-" evidence="1"/>
<comment type="caution">
    <text evidence="1">The sequence shown here is derived from an EMBL/GenBank/DDBJ whole genome shotgun (WGS) entry which is preliminary data.</text>
</comment>
<sequence>MEHYDIIIIGAGLAGLTAAIDLRKKNHRVLVFEKNTFPNHKVCGEYVSNEVRPYLESLGVGIPHSSANIDTFTLSTINGKTITTRLPLGGFGISRYALDNLLYEKALASGVAFIFQAVDAIAFEDSFFEITTLKGQIYRAPFVIGAFGKRSNLDKNMKRAFIAKKSPWLGVKAHYDYQGFPENEVALHNFNGGYAGLSKTETGAVNFCYLTSYKSFQKERNITSFNEKVVAQNPVLNTFLKKAKPIFDEPLSIAQISFEQKKAAEDHVIMCGDSAGLIHPLCGNGMAMAVHSAKIASELIDKYINENGYDRQKFEKMYTLQWNEAFKKRLWAGRQLQSLLLNKGVSKLGMSLIVGAPGLLSRVIRATHGQPIV</sequence>
<keyword evidence="2" id="KW-1185">Reference proteome</keyword>
<evidence type="ECO:0000313" key="2">
    <source>
        <dbReference type="Proteomes" id="UP001595191"/>
    </source>
</evidence>
<dbReference type="EMBL" id="JBHFPV010000002">
    <property type="protein sequence ID" value="MFH6603925.1"/>
    <property type="molecule type" value="Genomic_DNA"/>
</dbReference>